<evidence type="ECO:0000313" key="3">
    <source>
        <dbReference type="Proteomes" id="UP000291933"/>
    </source>
</evidence>
<dbReference type="EMBL" id="SDMR01000008">
    <property type="protein sequence ID" value="TBT94886.1"/>
    <property type="molecule type" value="Genomic_DNA"/>
</dbReference>
<keyword evidence="3" id="KW-1185">Reference proteome</keyword>
<dbReference type="SUPFAM" id="SSF53795">
    <property type="entry name" value="PEP carboxykinase-like"/>
    <property type="match status" value="1"/>
</dbReference>
<comment type="caution">
    <text evidence="2">The sequence shown here is derived from an EMBL/GenBank/DDBJ whole genome shotgun (WGS) entry which is preliminary data.</text>
</comment>
<organism evidence="2 3">
    <name type="scientific">Propioniciclava tarda</name>
    <dbReference type="NCBI Taxonomy" id="433330"/>
    <lineage>
        <taxon>Bacteria</taxon>
        <taxon>Bacillati</taxon>
        <taxon>Actinomycetota</taxon>
        <taxon>Actinomycetes</taxon>
        <taxon>Propionibacteriales</taxon>
        <taxon>Propionibacteriaceae</taxon>
        <taxon>Propioniciclava</taxon>
    </lineage>
</organism>
<feature type="region of interest" description="Disordered" evidence="1">
    <location>
        <begin position="155"/>
        <end position="174"/>
    </location>
</feature>
<sequence length="265" mass="28555">MGRVWLSGLASWTPVDVASHDPELQGTLERAWSRCVGPTADSSAVITDPVPVRLLGPAERADTDLGGVQTVNPEILLQRLTQEVTYAKIRAQAGKLYMFHAGAVANVDTGDAVAFVAPGGTGKTTLIRSLGSRYGYLTDETVGVDVSRRIYPYPKPLSTRGEKGAPKAEISPDDLGLLPAPEAPVLRRVVLLNRDQHHHGRPTIQPLDTVQAIMALAPESSSLSLLPRPLHTLAGILDSLDHTVRLTYREVASLDALVDDWLTRP</sequence>
<dbReference type="RefSeq" id="WP_131171975.1">
    <property type="nucleotide sequence ID" value="NZ_FXTL01000007.1"/>
</dbReference>
<evidence type="ECO:0000313" key="2">
    <source>
        <dbReference type="EMBL" id="TBT94886.1"/>
    </source>
</evidence>
<dbReference type="AlphaFoldDB" id="A0A4Q9KK86"/>
<protein>
    <submittedName>
        <fullName evidence="2">Uncharacterized protein</fullName>
    </submittedName>
</protein>
<dbReference type="OrthoDB" id="3731741at2"/>
<gene>
    <name evidence="2" type="ORF">ET996_07660</name>
</gene>
<accession>A0A4Q9KK86</accession>
<dbReference type="Proteomes" id="UP000291933">
    <property type="component" value="Unassembled WGS sequence"/>
</dbReference>
<name>A0A4Q9KK86_PROTD</name>
<reference evidence="2 3" key="1">
    <citation type="submission" date="2019-01" db="EMBL/GenBank/DDBJ databases">
        <title>Lactibacter flavus gen. nov., sp. nov., a novel bacterium of the family Propionibacteriaceae isolated from raw milk and dairy products.</title>
        <authorList>
            <person name="Huptas C."/>
            <person name="Wenning M."/>
            <person name="Breitenwieser F."/>
            <person name="Doll E."/>
            <person name="Von Neubeck M."/>
            <person name="Busse H.-J."/>
            <person name="Scherer S."/>
        </authorList>
    </citation>
    <scope>NUCLEOTIDE SEQUENCE [LARGE SCALE GENOMIC DNA]</scope>
    <source>
        <strain evidence="3">DSM 22130 / JCM 15804 / WR061</strain>
    </source>
</reference>
<proteinExistence type="predicted"/>
<evidence type="ECO:0000256" key="1">
    <source>
        <dbReference type="SAM" id="MobiDB-lite"/>
    </source>
</evidence>